<dbReference type="RefSeq" id="XP_062622499.1">
    <property type="nucleotide sequence ID" value="XM_062766515.1"/>
</dbReference>
<evidence type="ECO:0000256" key="1">
    <source>
        <dbReference type="SAM" id="MobiDB-lite"/>
    </source>
</evidence>
<protein>
    <submittedName>
        <fullName evidence="2">Uncharacterized protein</fullName>
    </submittedName>
</protein>
<dbReference type="Proteomes" id="UP000827549">
    <property type="component" value="Chromosome 1"/>
</dbReference>
<feature type="compositionally biased region" description="Basic and acidic residues" evidence="1">
    <location>
        <begin position="202"/>
        <end position="214"/>
    </location>
</feature>
<feature type="compositionally biased region" description="Gly residues" evidence="1">
    <location>
        <begin position="189"/>
        <end position="198"/>
    </location>
</feature>
<accession>A0AAF1BEW0</accession>
<dbReference type="AlphaFoldDB" id="A0AAF1BEW0"/>
<feature type="region of interest" description="Disordered" evidence="1">
    <location>
        <begin position="42"/>
        <end position="227"/>
    </location>
</feature>
<dbReference type="EMBL" id="CP086714">
    <property type="protein sequence ID" value="WOO76467.1"/>
    <property type="molecule type" value="Genomic_DNA"/>
</dbReference>
<name>A0AAF1BEW0_9TREE</name>
<dbReference type="GeneID" id="87803350"/>
<feature type="compositionally biased region" description="Basic residues" evidence="1">
    <location>
        <begin position="66"/>
        <end position="77"/>
    </location>
</feature>
<gene>
    <name evidence="2" type="ORF">LOC62_01G000088</name>
</gene>
<organism evidence="2 3">
    <name type="scientific">Vanrija pseudolonga</name>
    <dbReference type="NCBI Taxonomy" id="143232"/>
    <lineage>
        <taxon>Eukaryota</taxon>
        <taxon>Fungi</taxon>
        <taxon>Dikarya</taxon>
        <taxon>Basidiomycota</taxon>
        <taxon>Agaricomycotina</taxon>
        <taxon>Tremellomycetes</taxon>
        <taxon>Trichosporonales</taxon>
        <taxon>Trichosporonaceae</taxon>
        <taxon>Vanrija</taxon>
    </lineage>
</organism>
<feature type="compositionally biased region" description="Polar residues" evidence="1">
    <location>
        <begin position="96"/>
        <end position="117"/>
    </location>
</feature>
<evidence type="ECO:0000313" key="2">
    <source>
        <dbReference type="EMBL" id="WOO76467.1"/>
    </source>
</evidence>
<proteinExistence type="predicted"/>
<feature type="compositionally biased region" description="Low complexity" evidence="1">
    <location>
        <begin position="156"/>
        <end position="167"/>
    </location>
</feature>
<keyword evidence="3" id="KW-1185">Reference proteome</keyword>
<sequence>METVKHLFSSCKCKAEERGPTCPCHGACTCKVGKCKCEGCAGRERKPGAHSSSDSASSSDDEAMAKRKADKRAGRKRQGGDAAATNDNRKGDSTRDINGNPAQYDTAQRDTSAQADSSAYDPAGPPPLPHASMGGGASRAEAGYEPEERALGGGAASSDSSGVQSFAADREMGGGASASAPADAVPERGMGGGAGAEAGTGADKDAGKDKDEHGRRRSHHHFGLAGR</sequence>
<reference evidence="2" key="1">
    <citation type="submission" date="2023-10" db="EMBL/GenBank/DDBJ databases">
        <authorList>
            <person name="Noh H."/>
        </authorList>
    </citation>
    <scope>NUCLEOTIDE SEQUENCE</scope>
    <source>
        <strain evidence="2">DUCC4014</strain>
    </source>
</reference>
<evidence type="ECO:0000313" key="3">
    <source>
        <dbReference type="Proteomes" id="UP000827549"/>
    </source>
</evidence>
<feature type="compositionally biased region" description="Basic residues" evidence="1">
    <location>
        <begin position="215"/>
        <end position="227"/>
    </location>
</feature>